<dbReference type="EMBL" id="KP211813">
    <property type="protein sequence ID" value="ANV79102.1"/>
    <property type="molecule type" value="Genomic_DNA"/>
</dbReference>
<dbReference type="PROSITE" id="PS00197">
    <property type="entry name" value="2FE2S_FER_1"/>
    <property type="match status" value="1"/>
</dbReference>
<accession>A0A1B1T9Y7</accession>
<dbReference type="Gene3D" id="3.10.20.30">
    <property type="match status" value="1"/>
</dbReference>
<dbReference type="InterPro" id="IPR001041">
    <property type="entry name" value="2Fe-2S_ferredoxin-type"/>
</dbReference>
<dbReference type="Pfam" id="PF00111">
    <property type="entry name" value="Fer2"/>
    <property type="match status" value="1"/>
</dbReference>
<evidence type="ECO:0000259" key="1">
    <source>
        <dbReference type="PROSITE" id="PS51085"/>
    </source>
</evidence>
<evidence type="ECO:0000313" key="2">
    <source>
        <dbReference type="EMBL" id="ANV79102.1"/>
    </source>
</evidence>
<dbReference type="InterPro" id="IPR006058">
    <property type="entry name" value="2Fe2S_fd_BS"/>
</dbReference>
<dbReference type="InterPro" id="IPR012675">
    <property type="entry name" value="Beta-grasp_dom_sf"/>
</dbReference>
<name>A0A1B1T9Y7_9ARCH</name>
<reference evidence="2" key="1">
    <citation type="submission" date="2014-11" db="EMBL/GenBank/DDBJ databases">
        <authorList>
            <person name="Zhu J."/>
            <person name="Qi W."/>
            <person name="Song R."/>
        </authorList>
    </citation>
    <scope>NUCLEOTIDE SEQUENCE</scope>
</reference>
<proteinExistence type="predicted"/>
<protein>
    <submittedName>
        <fullName evidence="2">Putative 2Fe-2S iron-sulfur cluster binding domain protein</fullName>
    </submittedName>
</protein>
<feature type="domain" description="2Fe-2S ferredoxin-type" evidence="1">
    <location>
        <begin position="2"/>
        <end position="95"/>
    </location>
</feature>
<dbReference type="InterPro" id="IPR036010">
    <property type="entry name" value="2Fe-2S_ferredoxin-like_sf"/>
</dbReference>
<sequence>MAIIRFFRGGLLLGSAEVEEGDFIVDVADRIGIDIPRNCTSGNCGTCLVRLIAGDIEYPEPLPPGLDEFLIEDSGILSCCMISKGSCDIDIIPPI</sequence>
<dbReference type="SUPFAM" id="SSF54292">
    <property type="entry name" value="2Fe-2S ferredoxin-like"/>
    <property type="match status" value="1"/>
</dbReference>
<dbReference type="GO" id="GO:0051537">
    <property type="term" value="F:2 iron, 2 sulfur cluster binding"/>
    <property type="evidence" value="ECO:0007669"/>
    <property type="project" value="InterPro"/>
</dbReference>
<dbReference type="PROSITE" id="PS51085">
    <property type="entry name" value="2FE2S_FER_2"/>
    <property type="match status" value="1"/>
</dbReference>
<dbReference type="AlphaFoldDB" id="A0A1B1T9Y7"/>
<organism evidence="2">
    <name type="scientific">uncultured Poseidoniia archaeon</name>
    <dbReference type="NCBI Taxonomy" id="1697135"/>
    <lineage>
        <taxon>Archaea</taxon>
        <taxon>Methanobacteriati</taxon>
        <taxon>Thermoplasmatota</taxon>
        <taxon>Candidatus Poseidoniia</taxon>
        <taxon>environmental samples</taxon>
    </lineage>
</organism>
<reference evidence="2" key="2">
    <citation type="journal article" date="2015" name="ISME J.">
        <title>A new class of marine Euryarchaeota group II from the Mediterranean deep chlorophyll maximum.</title>
        <authorList>
            <person name="Martin-Cuadrado A.B."/>
            <person name="Garcia-Heredia I."/>
            <person name="Molto A.G."/>
            <person name="Lopez-Ubeda R."/>
            <person name="Kimes N."/>
            <person name="Lopez-Garcia P."/>
            <person name="Moreira D."/>
            <person name="Rodriguez-Valera F."/>
        </authorList>
    </citation>
    <scope>NUCLEOTIDE SEQUENCE</scope>
</reference>
<dbReference type="CDD" id="cd00207">
    <property type="entry name" value="fer2"/>
    <property type="match status" value="1"/>
</dbReference>